<sequence>MANDIADACRDSAHLAVLAHHVFEDVAGDILEEGLQTRQADLQGGGSYFGLQVLGAAGVHVKFQQFAQEVRGGHGLGVLRGVVTYLPDGPGGGRLDVRLLLLGQTQGQLGHTLQDGRTHSTIEFSQYDLQHIV</sequence>
<dbReference type="AlphaFoldDB" id="A0A4Z2H0W1"/>
<reference evidence="1 2" key="1">
    <citation type="submission" date="2019-03" db="EMBL/GenBank/DDBJ databases">
        <title>First draft genome of Liparis tanakae, snailfish: a comprehensive survey of snailfish specific genes.</title>
        <authorList>
            <person name="Kim W."/>
            <person name="Song I."/>
            <person name="Jeong J.-H."/>
            <person name="Kim D."/>
            <person name="Kim S."/>
            <person name="Ryu S."/>
            <person name="Song J.Y."/>
            <person name="Lee S.K."/>
        </authorList>
    </citation>
    <scope>NUCLEOTIDE SEQUENCE [LARGE SCALE GENOMIC DNA]</scope>
    <source>
        <tissue evidence="1">Muscle</tissue>
    </source>
</reference>
<name>A0A4Z2H0W1_9TELE</name>
<dbReference type="EMBL" id="SRLO01000355">
    <property type="protein sequence ID" value="TNN59507.1"/>
    <property type="molecule type" value="Genomic_DNA"/>
</dbReference>
<protein>
    <submittedName>
        <fullName evidence="1">Uncharacterized protein</fullName>
    </submittedName>
</protein>
<evidence type="ECO:0000313" key="2">
    <source>
        <dbReference type="Proteomes" id="UP000314294"/>
    </source>
</evidence>
<comment type="caution">
    <text evidence="1">The sequence shown here is derived from an EMBL/GenBank/DDBJ whole genome shotgun (WGS) entry which is preliminary data.</text>
</comment>
<organism evidence="1 2">
    <name type="scientific">Liparis tanakae</name>
    <name type="common">Tanaka's snailfish</name>
    <dbReference type="NCBI Taxonomy" id="230148"/>
    <lineage>
        <taxon>Eukaryota</taxon>
        <taxon>Metazoa</taxon>
        <taxon>Chordata</taxon>
        <taxon>Craniata</taxon>
        <taxon>Vertebrata</taxon>
        <taxon>Euteleostomi</taxon>
        <taxon>Actinopterygii</taxon>
        <taxon>Neopterygii</taxon>
        <taxon>Teleostei</taxon>
        <taxon>Neoteleostei</taxon>
        <taxon>Acanthomorphata</taxon>
        <taxon>Eupercaria</taxon>
        <taxon>Perciformes</taxon>
        <taxon>Cottioidei</taxon>
        <taxon>Cottales</taxon>
        <taxon>Liparidae</taxon>
        <taxon>Liparis</taxon>
    </lineage>
</organism>
<proteinExistence type="predicted"/>
<accession>A0A4Z2H0W1</accession>
<gene>
    <name evidence="1" type="ORF">EYF80_030322</name>
</gene>
<keyword evidence="2" id="KW-1185">Reference proteome</keyword>
<dbReference type="Proteomes" id="UP000314294">
    <property type="component" value="Unassembled WGS sequence"/>
</dbReference>
<evidence type="ECO:0000313" key="1">
    <source>
        <dbReference type="EMBL" id="TNN59507.1"/>
    </source>
</evidence>